<evidence type="ECO:0000256" key="3">
    <source>
        <dbReference type="ARBA" id="ARBA00023163"/>
    </source>
</evidence>
<dbReference type="InterPro" id="IPR050109">
    <property type="entry name" value="HTH-type_TetR-like_transc_reg"/>
</dbReference>
<sequence length="210" mass="22167">MTRGRPPAHTRDQVVDAAIRVADTEGLAAVTIRRVATEIGAGAMSLYTYVPDKDRLLDLMVDRVGATMPATPVTGDWRADLLALAGAQRSLMRAHPWLPAALPNRRLTGPHMLAYLERGLAALAPTGLDGPTKMELIALITGFVAAYVTSELAGAAPPDEQVALITSALATGEFPHLAAALAEGGPGREPSFERIANWTISGLVEQASRE</sequence>
<dbReference type="InterPro" id="IPR009057">
    <property type="entry name" value="Homeodomain-like_sf"/>
</dbReference>
<feature type="DNA-binding region" description="H-T-H motif" evidence="4">
    <location>
        <begin position="31"/>
        <end position="50"/>
    </location>
</feature>
<dbReference type="SUPFAM" id="SSF48498">
    <property type="entry name" value="Tetracyclin repressor-like, C-terminal domain"/>
    <property type="match status" value="1"/>
</dbReference>
<evidence type="ECO:0000313" key="6">
    <source>
        <dbReference type="EMBL" id="MFC7279140.1"/>
    </source>
</evidence>
<dbReference type="Gene3D" id="1.10.357.10">
    <property type="entry name" value="Tetracycline Repressor, domain 2"/>
    <property type="match status" value="1"/>
</dbReference>
<dbReference type="SUPFAM" id="SSF46689">
    <property type="entry name" value="Homeodomain-like"/>
    <property type="match status" value="1"/>
</dbReference>
<reference evidence="7" key="1">
    <citation type="journal article" date="2019" name="Int. J. Syst. Evol. Microbiol.">
        <title>The Global Catalogue of Microorganisms (GCM) 10K type strain sequencing project: providing services to taxonomists for standard genome sequencing and annotation.</title>
        <authorList>
            <consortium name="The Broad Institute Genomics Platform"/>
            <consortium name="The Broad Institute Genome Sequencing Center for Infectious Disease"/>
            <person name="Wu L."/>
            <person name="Ma J."/>
        </authorList>
    </citation>
    <scope>NUCLEOTIDE SEQUENCE [LARGE SCALE GENOMIC DNA]</scope>
    <source>
        <strain evidence="7">XZYJT-10</strain>
    </source>
</reference>
<dbReference type="EMBL" id="JBHTBJ010000044">
    <property type="protein sequence ID" value="MFC7279140.1"/>
    <property type="molecule type" value="Genomic_DNA"/>
</dbReference>
<accession>A0ABW2I2Q7</accession>
<dbReference type="InterPro" id="IPR004111">
    <property type="entry name" value="Repressor_TetR_C"/>
</dbReference>
<evidence type="ECO:0000256" key="2">
    <source>
        <dbReference type="ARBA" id="ARBA00023125"/>
    </source>
</evidence>
<dbReference type="Pfam" id="PF02909">
    <property type="entry name" value="TetR_C_1"/>
    <property type="match status" value="1"/>
</dbReference>
<dbReference type="Proteomes" id="UP001596548">
    <property type="component" value="Unassembled WGS sequence"/>
</dbReference>
<name>A0ABW2I2Q7_9ACTN</name>
<dbReference type="Pfam" id="PF00440">
    <property type="entry name" value="TetR_N"/>
    <property type="match status" value="1"/>
</dbReference>
<dbReference type="Gene3D" id="1.10.10.60">
    <property type="entry name" value="Homeodomain-like"/>
    <property type="match status" value="1"/>
</dbReference>
<keyword evidence="3" id="KW-0804">Transcription</keyword>
<dbReference type="InterPro" id="IPR001647">
    <property type="entry name" value="HTH_TetR"/>
</dbReference>
<comment type="caution">
    <text evidence="6">The sequence shown here is derived from an EMBL/GenBank/DDBJ whole genome shotgun (WGS) entry which is preliminary data.</text>
</comment>
<protein>
    <submittedName>
        <fullName evidence="6">TetR/AcrR family transcriptional regulator</fullName>
    </submittedName>
</protein>
<feature type="domain" description="HTH tetR-type" evidence="5">
    <location>
        <begin position="8"/>
        <end position="68"/>
    </location>
</feature>
<dbReference type="PANTHER" id="PTHR30055:SF151">
    <property type="entry name" value="TRANSCRIPTIONAL REGULATORY PROTEIN"/>
    <property type="match status" value="1"/>
</dbReference>
<dbReference type="PROSITE" id="PS50977">
    <property type="entry name" value="HTH_TETR_2"/>
    <property type="match status" value="1"/>
</dbReference>
<proteinExistence type="predicted"/>
<organism evidence="6 7">
    <name type="scientific">Paractinoplanes rhizophilus</name>
    <dbReference type="NCBI Taxonomy" id="1416877"/>
    <lineage>
        <taxon>Bacteria</taxon>
        <taxon>Bacillati</taxon>
        <taxon>Actinomycetota</taxon>
        <taxon>Actinomycetes</taxon>
        <taxon>Micromonosporales</taxon>
        <taxon>Micromonosporaceae</taxon>
        <taxon>Paractinoplanes</taxon>
    </lineage>
</organism>
<keyword evidence="7" id="KW-1185">Reference proteome</keyword>
<dbReference type="InterPro" id="IPR036271">
    <property type="entry name" value="Tet_transcr_reg_TetR-rel_C_sf"/>
</dbReference>
<keyword evidence="2 4" id="KW-0238">DNA-binding</keyword>
<keyword evidence="1" id="KW-0805">Transcription regulation</keyword>
<dbReference type="RefSeq" id="WP_378976251.1">
    <property type="nucleotide sequence ID" value="NZ_JBHTBJ010000044.1"/>
</dbReference>
<evidence type="ECO:0000259" key="5">
    <source>
        <dbReference type="PROSITE" id="PS50977"/>
    </source>
</evidence>
<dbReference type="PANTHER" id="PTHR30055">
    <property type="entry name" value="HTH-TYPE TRANSCRIPTIONAL REGULATOR RUTR"/>
    <property type="match status" value="1"/>
</dbReference>
<gene>
    <name evidence="6" type="ORF">ACFQS1_34700</name>
</gene>
<evidence type="ECO:0000256" key="1">
    <source>
        <dbReference type="ARBA" id="ARBA00023015"/>
    </source>
</evidence>
<evidence type="ECO:0000313" key="7">
    <source>
        <dbReference type="Proteomes" id="UP001596548"/>
    </source>
</evidence>
<evidence type="ECO:0000256" key="4">
    <source>
        <dbReference type="PROSITE-ProRule" id="PRU00335"/>
    </source>
</evidence>